<organism evidence="2 3">
    <name type="scientific">Cirrhinus molitorella</name>
    <name type="common">mud carp</name>
    <dbReference type="NCBI Taxonomy" id="172907"/>
    <lineage>
        <taxon>Eukaryota</taxon>
        <taxon>Metazoa</taxon>
        <taxon>Chordata</taxon>
        <taxon>Craniata</taxon>
        <taxon>Vertebrata</taxon>
        <taxon>Euteleostomi</taxon>
        <taxon>Actinopterygii</taxon>
        <taxon>Neopterygii</taxon>
        <taxon>Teleostei</taxon>
        <taxon>Ostariophysi</taxon>
        <taxon>Cypriniformes</taxon>
        <taxon>Cyprinidae</taxon>
        <taxon>Labeoninae</taxon>
        <taxon>Labeonini</taxon>
        <taxon>Cirrhinus</taxon>
    </lineage>
</organism>
<evidence type="ECO:0000313" key="3">
    <source>
        <dbReference type="Proteomes" id="UP001558613"/>
    </source>
</evidence>
<evidence type="ECO:0000256" key="1">
    <source>
        <dbReference type="SAM" id="MobiDB-lite"/>
    </source>
</evidence>
<name>A0ABR3M9Q9_9TELE</name>
<sequence length="238" mass="25472">MEEMDRQVDSGSPDAALWEEICVIADLNLHSLRGAVQSCGRSMSLAVVGESALWEGKRSERPNPGSFSESNEGLQHSQSLCSTPLHSTGVLFPPLAKKLRGVTQEICLAQGSSPAGEMAPVLPGPRMLFLPSPPMGLCTREDSSQTKQIKMFPVHPGSGPRAQMCVKMITKINLKTSISELQPPRPPLDGATTPSCVNVNCRRRVNFDFGGGNNLFTEQKSNSSSAAVPKRGGVSVPF</sequence>
<protein>
    <submittedName>
        <fullName evidence="2">Uncharacterized protein</fullName>
    </submittedName>
</protein>
<dbReference type="EMBL" id="JAYMGO010000014">
    <property type="protein sequence ID" value="KAL1261340.1"/>
    <property type="molecule type" value="Genomic_DNA"/>
</dbReference>
<evidence type="ECO:0000313" key="2">
    <source>
        <dbReference type="EMBL" id="KAL1261340.1"/>
    </source>
</evidence>
<reference evidence="2 3" key="1">
    <citation type="submission" date="2023-09" db="EMBL/GenBank/DDBJ databases">
        <authorList>
            <person name="Wang M."/>
        </authorList>
    </citation>
    <scope>NUCLEOTIDE SEQUENCE [LARGE SCALE GENOMIC DNA]</scope>
    <source>
        <strain evidence="2">GT-2023</strain>
        <tissue evidence="2">Liver</tissue>
    </source>
</reference>
<feature type="region of interest" description="Disordered" evidence="1">
    <location>
        <begin position="219"/>
        <end position="238"/>
    </location>
</feature>
<comment type="caution">
    <text evidence="2">The sequence shown here is derived from an EMBL/GenBank/DDBJ whole genome shotgun (WGS) entry which is preliminary data.</text>
</comment>
<gene>
    <name evidence="2" type="ORF">QQF64_006605</name>
</gene>
<feature type="compositionally biased region" description="Polar residues" evidence="1">
    <location>
        <begin position="65"/>
        <end position="79"/>
    </location>
</feature>
<keyword evidence="3" id="KW-1185">Reference proteome</keyword>
<dbReference type="Proteomes" id="UP001558613">
    <property type="component" value="Unassembled WGS sequence"/>
</dbReference>
<proteinExistence type="predicted"/>
<feature type="region of interest" description="Disordered" evidence="1">
    <location>
        <begin position="54"/>
        <end position="79"/>
    </location>
</feature>
<accession>A0ABR3M9Q9</accession>